<sequence length="108" mass="11864">MFPWARRGQTCTTCDVHCCITLIRGSLSNAAIQLRVMHKRRASAEGSMLNALLCDQREQAHRVLAPPQCNGKAVQVFQLLAFWWLFTAWSVATCTSGCRAGAGVIGQL</sequence>
<dbReference type="EMBL" id="JAULUE010002047">
    <property type="protein sequence ID" value="KAK5911862.1"/>
    <property type="molecule type" value="Genomic_DNA"/>
</dbReference>
<keyword evidence="2" id="KW-1185">Reference proteome</keyword>
<comment type="caution">
    <text evidence="1">The sequence shown here is derived from an EMBL/GenBank/DDBJ whole genome shotgun (WGS) entry which is preliminary data.</text>
</comment>
<accession>A0AAN8CWL7</accession>
<gene>
    <name evidence="1" type="ORF">CesoFtcFv8_001795</name>
</gene>
<name>A0AAN8CWL7_9TELE</name>
<evidence type="ECO:0000313" key="1">
    <source>
        <dbReference type="EMBL" id="KAK5911862.1"/>
    </source>
</evidence>
<dbReference type="AlphaFoldDB" id="A0AAN8CWL7"/>
<dbReference type="Proteomes" id="UP001335648">
    <property type="component" value="Unassembled WGS sequence"/>
</dbReference>
<organism evidence="1 2">
    <name type="scientific">Champsocephalus esox</name>
    <name type="common">pike icefish</name>
    <dbReference type="NCBI Taxonomy" id="159716"/>
    <lineage>
        <taxon>Eukaryota</taxon>
        <taxon>Metazoa</taxon>
        <taxon>Chordata</taxon>
        <taxon>Craniata</taxon>
        <taxon>Vertebrata</taxon>
        <taxon>Euteleostomi</taxon>
        <taxon>Actinopterygii</taxon>
        <taxon>Neopterygii</taxon>
        <taxon>Teleostei</taxon>
        <taxon>Neoteleostei</taxon>
        <taxon>Acanthomorphata</taxon>
        <taxon>Eupercaria</taxon>
        <taxon>Perciformes</taxon>
        <taxon>Notothenioidei</taxon>
        <taxon>Channichthyidae</taxon>
        <taxon>Champsocephalus</taxon>
    </lineage>
</organism>
<proteinExistence type="predicted"/>
<evidence type="ECO:0000313" key="2">
    <source>
        <dbReference type="Proteomes" id="UP001335648"/>
    </source>
</evidence>
<protein>
    <submittedName>
        <fullName evidence="1">Uncharacterized protein</fullName>
    </submittedName>
</protein>
<reference evidence="1 2" key="1">
    <citation type="journal article" date="2023" name="Mol. Biol. Evol.">
        <title>Genomics of Secondarily Temperate Adaptation in the Only Non-Antarctic Icefish.</title>
        <authorList>
            <person name="Rivera-Colon A.G."/>
            <person name="Rayamajhi N."/>
            <person name="Minhas B.F."/>
            <person name="Madrigal G."/>
            <person name="Bilyk K.T."/>
            <person name="Yoon V."/>
            <person name="Hune M."/>
            <person name="Gregory S."/>
            <person name="Cheng C.H.C."/>
            <person name="Catchen J.M."/>
        </authorList>
    </citation>
    <scope>NUCLEOTIDE SEQUENCE [LARGE SCALE GENOMIC DNA]</scope>
    <source>
        <strain evidence="1">JC2023a</strain>
    </source>
</reference>